<dbReference type="AlphaFoldDB" id="A0A2P6S3V7"/>
<dbReference type="EMBL" id="PDCK01000040">
    <property type="protein sequence ID" value="PRQ53361.1"/>
    <property type="molecule type" value="Genomic_DNA"/>
</dbReference>
<organism evidence="1 2">
    <name type="scientific">Rosa chinensis</name>
    <name type="common">China rose</name>
    <dbReference type="NCBI Taxonomy" id="74649"/>
    <lineage>
        <taxon>Eukaryota</taxon>
        <taxon>Viridiplantae</taxon>
        <taxon>Streptophyta</taxon>
        <taxon>Embryophyta</taxon>
        <taxon>Tracheophyta</taxon>
        <taxon>Spermatophyta</taxon>
        <taxon>Magnoliopsida</taxon>
        <taxon>eudicotyledons</taxon>
        <taxon>Gunneridae</taxon>
        <taxon>Pentapetalae</taxon>
        <taxon>rosids</taxon>
        <taxon>fabids</taxon>
        <taxon>Rosales</taxon>
        <taxon>Rosaceae</taxon>
        <taxon>Rosoideae</taxon>
        <taxon>Rosoideae incertae sedis</taxon>
        <taxon>Rosa</taxon>
    </lineage>
</organism>
<gene>
    <name evidence="1" type="ORF">RchiOBHm_Chr2g0165671</name>
</gene>
<reference evidence="1 2" key="1">
    <citation type="journal article" date="2018" name="Nat. Genet.">
        <title>The Rosa genome provides new insights in the design of modern roses.</title>
        <authorList>
            <person name="Bendahmane M."/>
        </authorList>
    </citation>
    <scope>NUCLEOTIDE SEQUENCE [LARGE SCALE GENOMIC DNA]</scope>
    <source>
        <strain evidence="2">cv. Old Blush</strain>
    </source>
</reference>
<keyword evidence="2" id="KW-1185">Reference proteome</keyword>
<proteinExistence type="predicted"/>
<accession>A0A2P6S3V7</accession>
<comment type="caution">
    <text evidence="1">The sequence shown here is derived from an EMBL/GenBank/DDBJ whole genome shotgun (WGS) entry which is preliminary data.</text>
</comment>
<dbReference type="Proteomes" id="UP000238479">
    <property type="component" value="Chromosome 2"/>
</dbReference>
<dbReference type="Gramene" id="PRQ53361">
    <property type="protein sequence ID" value="PRQ53361"/>
    <property type="gene ID" value="RchiOBHm_Chr2g0165671"/>
</dbReference>
<evidence type="ECO:0000313" key="1">
    <source>
        <dbReference type="EMBL" id="PRQ53361.1"/>
    </source>
</evidence>
<protein>
    <submittedName>
        <fullName evidence="1">Uncharacterized protein</fullName>
    </submittedName>
</protein>
<evidence type="ECO:0000313" key="2">
    <source>
        <dbReference type="Proteomes" id="UP000238479"/>
    </source>
</evidence>
<sequence>MRSSYFTLNRKWHSLIYDWAWPNSSCLHLFLSNFMRELTHMFDSVLCDCRYCAQRWDS</sequence>
<name>A0A2P6S3V7_ROSCH</name>